<dbReference type="NCBIfam" id="NF010217">
    <property type="entry name" value="PRK13678.1-4"/>
    <property type="match status" value="1"/>
</dbReference>
<dbReference type="Proteomes" id="UP000243591">
    <property type="component" value="Chromosome"/>
</dbReference>
<accession>A0A1D2L025</accession>
<evidence type="ECO:0000313" key="4">
    <source>
        <dbReference type="EMBL" id="SPP26693.1"/>
    </source>
</evidence>
<dbReference type="RefSeq" id="WP_029091231.1">
    <property type="nucleotide sequence ID" value="NZ_CBCPIX010000004.1"/>
</dbReference>
<organism evidence="3 5">
    <name type="scientific">Brochothrix thermosphacta</name>
    <name type="common">Microbacterium thermosphactum</name>
    <dbReference type="NCBI Taxonomy" id="2756"/>
    <lineage>
        <taxon>Bacteria</taxon>
        <taxon>Bacillati</taxon>
        <taxon>Bacillota</taxon>
        <taxon>Bacilli</taxon>
        <taxon>Bacillales</taxon>
        <taxon>Listeriaceae</taxon>
        <taxon>Brochothrix</taxon>
    </lineage>
</organism>
<dbReference type="EMBL" id="CP023483">
    <property type="protein sequence ID" value="ATF26693.1"/>
    <property type="molecule type" value="Genomic_DNA"/>
</dbReference>
<gene>
    <name evidence="4" type="ORF">BTBSAS_110042</name>
    <name evidence="3" type="ORF">CNY62_10020</name>
</gene>
<evidence type="ECO:0000256" key="2">
    <source>
        <dbReference type="HAMAP-Rule" id="MF_01448"/>
    </source>
</evidence>
<evidence type="ECO:0000313" key="3">
    <source>
        <dbReference type="EMBL" id="ATF26693.1"/>
    </source>
</evidence>
<reference evidence="4" key="3">
    <citation type="submission" date="2018-04" db="EMBL/GenBank/DDBJ databases">
        <authorList>
            <person name="Go L.Y."/>
            <person name="Mitchell J.A."/>
        </authorList>
    </citation>
    <scope>NUCLEOTIDE SEQUENCE</scope>
    <source>
        <strain evidence="4">BSAS1 3</strain>
    </source>
</reference>
<evidence type="ECO:0000256" key="1">
    <source>
        <dbReference type="ARBA" id="ARBA00008439"/>
    </source>
</evidence>
<dbReference type="EMBL" id="OUNC01000003">
    <property type="protein sequence ID" value="SPP26693.1"/>
    <property type="molecule type" value="Genomic_DNA"/>
</dbReference>
<reference evidence="6" key="2">
    <citation type="submission" date="2018-04" db="EMBL/GenBank/DDBJ databases">
        <authorList>
            <person name="Illikoud N."/>
        </authorList>
    </citation>
    <scope>NUCLEOTIDE SEQUENCE [LARGE SCALE GENOMIC DNA]</scope>
</reference>
<dbReference type="HAMAP" id="MF_01448">
    <property type="entry name" value="UPF0473"/>
    <property type="match status" value="1"/>
</dbReference>
<evidence type="ECO:0000313" key="6">
    <source>
        <dbReference type="Proteomes" id="UP000270190"/>
    </source>
</evidence>
<evidence type="ECO:0000313" key="5">
    <source>
        <dbReference type="Proteomes" id="UP000243591"/>
    </source>
</evidence>
<name>A0A1D2L025_BROTH</name>
<keyword evidence="5" id="KW-1185">Reference proteome</keyword>
<reference evidence="3 5" key="1">
    <citation type="submission" date="2017-09" db="EMBL/GenBank/DDBJ databases">
        <title>Complete Genome Sequences of Two Strains of the Meat Spoilage Bacterium Brochothrix thermosphacta Isolated from Ground Chicken.</title>
        <authorList>
            <person name="Paoli G.C."/>
            <person name="Wijey C."/>
            <person name="Chen C.-Y."/>
            <person name="Nguyen L."/>
            <person name="Yan X."/>
            <person name="Irwin P.L."/>
        </authorList>
    </citation>
    <scope>NUCLEOTIDE SEQUENCE [LARGE SCALE GENOMIC DNA]</scope>
    <source>
        <strain evidence="3 5">BI</strain>
    </source>
</reference>
<comment type="similarity">
    <text evidence="1 2">Belongs to the UPF0473 family.</text>
</comment>
<dbReference type="InterPro" id="IPR009711">
    <property type="entry name" value="UPF0473"/>
</dbReference>
<dbReference type="AlphaFoldDB" id="A0A1D2L025"/>
<dbReference type="Pfam" id="PF06949">
    <property type="entry name" value="DUF1292"/>
    <property type="match status" value="1"/>
</dbReference>
<proteinExistence type="inferred from homology"/>
<dbReference type="Proteomes" id="UP000270190">
    <property type="component" value="Unassembled WGS sequence"/>
</dbReference>
<dbReference type="KEGG" id="bths:CNY62_10020"/>
<dbReference type="PANTHER" id="PTHR40066:SF1">
    <property type="entry name" value="UPF0473 PROTEIN CBO2561_CLC_2432"/>
    <property type="match status" value="1"/>
</dbReference>
<dbReference type="PANTHER" id="PTHR40066">
    <property type="entry name" value="UPF0473 PROTEIN CBO2561/CLC_2432"/>
    <property type="match status" value="1"/>
</dbReference>
<dbReference type="NCBIfam" id="NF010215">
    <property type="entry name" value="PRK13678.1-2"/>
    <property type="match status" value="1"/>
</dbReference>
<dbReference type="STRING" id="2756.BFR44_10795"/>
<sequence length="107" mass="12516">MSENNHEHEHAHDHEHITVIDENGNEELYAVLLTFEPEKESPFFGNSYVYCYPESEHDAEEVELQVYTYIQQPDGTAGELKPVLEDDEWEMVEEVLNTFLVDEEEAE</sequence>
<dbReference type="OrthoDB" id="2086132at2"/>
<protein>
    <recommendedName>
        <fullName evidence="2">UPF0473 protein BTBSAS_110042</fullName>
    </recommendedName>
</protein>
<dbReference type="GeneID" id="66536589"/>